<evidence type="ECO:0000256" key="3">
    <source>
        <dbReference type="ARBA" id="ARBA00023163"/>
    </source>
</evidence>
<dbReference type="InterPro" id="IPR018062">
    <property type="entry name" value="HTH_AraC-typ_CS"/>
</dbReference>
<dbReference type="SMART" id="SM00342">
    <property type="entry name" value="HTH_ARAC"/>
    <property type="match status" value="1"/>
</dbReference>
<evidence type="ECO:0000313" key="6">
    <source>
        <dbReference type="Proteomes" id="UP000053881"/>
    </source>
</evidence>
<dbReference type="InterPro" id="IPR018060">
    <property type="entry name" value="HTH_AraC"/>
</dbReference>
<organism evidence="5 6">
    <name type="scientific">Lederbergia galactosidilytica</name>
    <dbReference type="NCBI Taxonomy" id="217031"/>
    <lineage>
        <taxon>Bacteria</taxon>
        <taxon>Bacillati</taxon>
        <taxon>Bacillota</taxon>
        <taxon>Bacilli</taxon>
        <taxon>Bacillales</taxon>
        <taxon>Bacillaceae</taxon>
        <taxon>Lederbergia</taxon>
    </lineage>
</organism>
<dbReference type="PANTHER" id="PTHR43280">
    <property type="entry name" value="ARAC-FAMILY TRANSCRIPTIONAL REGULATOR"/>
    <property type="match status" value="1"/>
</dbReference>
<dbReference type="CDD" id="cd02208">
    <property type="entry name" value="cupin_RmlC-like"/>
    <property type="match status" value="1"/>
</dbReference>
<dbReference type="Pfam" id="PF02311">
    <property type="entry name" value="AraC_binding"/>
    <property type="match status" value="1"/>
</dbReference>
<dbReference type="Gene3D" id="2.60.120.10">
    <property type="entry name" value="Jelly Rolls"/>
    <property type="match status" value="1"/>
</dbReference>
<dbReference type="PROSITE" id="PS00041">
    <property type="entry name" value="HTH_ARAC_FAMILY_1"/>
    <property type="match status" value="1"/>
</dbReference>
<dbReference type="GO" id="GO:0003700">
    <property type="term" value="F:DNA-binding transcription factor activity"/>
    <property type="evidence" value="ECO:0007669"/>
    <property type="project" value="InterPro"/>
</dbReference>
<evidence type="ECO:0000259" key="4">
    <source>
        <dbReference type="PROSITE" id="PS01124"/>
    </source>
</evidence>
<dbReference type="InterPro" id="IPR037923">
    <property type="entry name" value="HTH-like"/>
</dbReference>
<name>A0A0Q9XT83_9BACI</name>
<keyword evidence="3" id="KW-0804">Transcription</keyword>
<dbReference type="SUPFAM" id="SSF46689">
    <property type="entry name" value="Homeodomain-like"/>
    <property type="match status" value="2"/>
</dbReference>
<protein>
    <recommendedName>
        <fullName evidence="4">HTH araC/xylS-type domain-containing protein</fullName>
    </recommendedName>
</protein>
<gene>
    <name evidence="5" type="ORF">ACA29_15650</name>
</gene>
<dbReference type="SUPFAM" id="SSF51215">
    <property type="entry name" value="Regulatory protein AraC"/>
    <property type="match status" value="1"/>
</dbReference>
<sequence>MIRKQLKESTVIPDKTFPINVFYINGIHLHWHDHMEWVMIKEGEAVVQIDDVYVHLKKGEIALFHPKQLHAARVIGKNTKLIAIVFNEAIIRNSGLDNTENLYFSPYFNEQIKLPNFLRKEDPHTEQIRHSISKLIDEFERKEKGYELMIKAELYQTFGLIFREYSYLKELPASRIEKRYNLTVLLNDLRENYHESISIENAAKMVNLSPNHFCKVFKKVTGKTLIEYLNMLRINEAERMLVETDWPIMEIAEKVGYESVTYFGRVFKQIKSMPPSAKRKILREQEKSLI</sequence>
<keyword evidence="2" id="KW-0238">DNA-binding</keyword>
<comment type="caution">
    <text evidence="5">The sequence shown here is derived from an EMBL/GenBank/DDBJ whole genome shotgun (WGS) entry which is preliminary data.</text>
</comment>
<dbReference type="AlphaFoldDB" id="A0A0Q9XT83"/>
<feature type="domain" description="HTH araC/xylS-type" evidence="4">
    <location>
        <begin position="183"/>
        <end position="281"/>
    </location>
</feature>
<evidence type="ECO:0000313" key="5">
    <source>
        <dbReference type="EMBL" id="KRG11771.1"/>
    </source>
</evidence>
<dbReference type="Gene3D" id="1.10.10.60">
    <property type="entry name" value="Homeodomain-like"/>
    <property type="match status" value="2"/>
</dbReference>
<keyword evidence="1" id="KW-0805">Transcription regulation</keyword>
<evidence type="ECO:0000256" key="1">
    <source>
        <dbReference type="ARBA" id="ARBA00023015"/>
    </source>
</evidence>
<dbReference type="PATRIC" id="fig|217031.4.peg.5321"/>
<dbReference type="Proteomes" id="UP000053881">
    <property type="component" value="Unassembled WGS sequence"/>
</dbReference>
<dbReference type="InterPro" id="IPR009057">
    <property type="entry name" value="Homeodomain-like_sf"/>
</dbReference>
<reference evidence="5 6" key="1">
    <citation type="submission" date="2015-06" db="EMBL/GenBank/DDBJ databases">
        <title>Genome sequencing project of Bacillus galactosidilyticus PL133.</title>
        <authorList>
            <person name="Gaiero J."/>
            <person name="Nicol R."/>
            <person name="Habash M."/>
        </authorList>
    </citation>
    <scope>NUCLEOTIDE SEQUENCE [LARGE SCALE GENOMIC DNA]</scope>
    <source>
        <strain evidence="5 6">PL133</strain>
    </source>
</reference>
<dbReference type="PANTHER" id="PTHR43280:SF28">
    <property type="entry name" value="HTH-TYPE TRANSCRIPTIONAL ACTIVATOR RHAS"/>
    <property type="match status" value="1"/>
</dbReference>
<dbReference type="PROSITE" id="PS01124">
    <property type="entry name" value="HTH_ARAC_FAMILY_2"/>
    <property type="match status" value="1"/>
</dbReference>
<accession>A0A0Q9XT83</accession>
<dbReference type="InterPro" id="IPR003313">
    <property type="entry name" value="AraC-bd"/>
</dbReference>
<dbReference type="Pfam" id="PF12833">
    <property type="entry name" value="HTH_18"/>
    <property type="match status" value="1"/>
</dbReference>
<proteinExistence type="predicted"/>
<dbReference type="EMBL" id="LGPB01000113">
    <property type="protein sequence ID" value="KRG11771.1"/>
    <property type="molecule type" value="Genomic_DNA"/>
</dbReference>
<dbReference type="GO" id="GO:0043565">
    <property type="term" value="F:sequence-specific DNA binding"/>
    <property type="evidence" value="ECO:0007669"/>
    <property type="project" value="InterPro"/>
</dbReference>
<dbReference type="InterPro" id="IPR014710">
    <property type="entry name" value="RmlC-like_jellyroll"/>
</dbReference>
<evidence type="ECO:0000256" key="2">
    <source>
        <dbReference type="ARBA" id="ARBA00023125"/>
    </source>
</evidence>